<dbReference type="Gene3D" id="4.10.280.10">
    <property type="entry name" value="Helix-loop-helix DNA-binding domain"/>
    <property type="match status" value="1"/>
</dbReference>
<feature type="compositionally biased region" description="Low complexity" evidence="6">
    <location>
        <begin position="69"/>
        <end position="85"/>
    </location>
</feature>
<dbReference type="STRING" id="6689.A0A3R7LUY4"/>
<dbReference type="GO" id="GO:0005634">
    <property type="term" value="C:nucleus"/>
    <property type="evidence" value="ECO:0007669"/>
    <property type="project" value="TreeGrafter"/>
</dbReference>
<reference evidence="8 9" key="1">
    <citation type="submission" date="2018-04" db="EMBL/GenBank/DDBJ databases">
        <authorList>
            <person name="Zhang X."/>
            <person name="Yuan J."/>
            <person name="Li F."/>
            <person name="Xiang J."/>
        </authorList>
    </citation>
    <scope>NUCLEOTIDE SEQUENCE [LARGE SCALE GENOMIC DNA]</scope>
    <source>
        <tissue evidence="8">Muscle</tissue>
    </source>
</reference>
<dbReference type="CDD" id="cd11390">
    <property type="entry name" value="bHLH_TS"/>
    <property type="match status" value="1"/>
</dbReference>
<dbReference type="PANTHER" id="PTHR20937:SF3">
    <property type="entry name" value="IP14615P"/>
    <property type="match status" value="1"/>
</dbReference>
<evidence type="ECO:0000256" key="5">
    <source>
        <dbReference type="ARBA" id="ARBA00023242"/>
    </source>
</evidence>
<feature type="region of interest" description="Disordered" evidence="6">
    <location>
        <begin position="117"/>
        <end position="198"/>
    </location>
</feature>
<feature type="region of interest" description="Disordered" evidence="6">
    <location>
        <begin position="1"/>
        <end position="85"/>
    </location>
</feature>
<evidence type="ECO:0000256" key="6">
    <source>
        <dbReference type="SAM" id="MobiDB-lite"/>
    </source>
</evidence>
<keyword evidence="9" id="KW-1185">Reference proteome</keyword>
<accession>A0A3R7LUY4</accession>
<feature type="compositionally biased region" description="Pro residues" evidence="6">
    <location>
        <begin position="378"/>
        <end position="389"/>
    </location>
</feature>
<keyword evidence="2" id="KW-0805">Transcription regulation</keyword>
<organism evidence="8 9">
    <name type="scientific">Penaeus vannamei</name>
    <name type="common">Whiteleg shrimp</name>
    <name type="synonym">Litopenaeus vannamei</name>
    <dbReference type="NCBI Taxonomy" id="6689"/>
    <lineage>
        <taxon>Eukaryota</taxon>
        <taxon>Metazoa</taxon>
        <taxon>Ecdysozoa</taxon>
        <taxon>Arthropoda</taxon>
        <taxon>Crustacea</taxon>
        <taxon>Multicrustacea</taxon>
        <taxon>Malacostraca</taxon>
        <taxon>Eumalacostraca</taxon>
        <taxon>Eucarida</taxon>
        <taxon>Decapoda</taxon>
        <taxon>Dendrobranchiata</taxon>
        <taxon>Penaeoidea</taxon>
        <taxon>Penaeidae</taxon>
        <taxon>Penaeus</taxon>
    </lineage>
</organism>
<feature type="region of interest" description="Disordered" evidence="6">
    <location>
        <begin position="430"/>
        <end position="471"/>
    </location>
</feature>
<dbReference type="SMART" id="SM00353">
    <property type="entry name" value="HLH"/>
    <property type="match status" value="1"/>
</dbReference>
<dbReference type="InterPro" id="IPR040259">
    <property type="entry name" value="Mesogenin/MesP"/>
</dbReference>
<evidence type="ECO:0000313" key="8">
    <source>
        <dbReference type="EMBL" id="ROT65092.1"/>
    </source>
</evidence>
<keyword evidence="1" id="KW-0217">Developmental protein</keyword>
<protein>
    <submittedName>
        <fullName evidence="8">Transcription factor 21</fullName>
    </submittedName>
</protein>
<sequence>MRTSPPRVAAPAGSRSPPSPPAPPAGRTMPKFQKYAKSASQGVAGAGGPRGSSPSPPLRTRTSHRLAISSAAAASATTTSSSSVSFSSSTVLKVAQCKPSIQVIAGNNGVNCVSKTADSSANCNGRAADSSRSAESSANYASSRNSSSSSNGDSYVASANYSSSRSASSNGSLSFSDRSGGLTSSMSGSAKEETEPAVEALVPGSLALPENTVEVHFIPDSESSVVRIPGRGDLLQLRHHGRVITLPVAPSGVAVGDQEKTDMAAPVSQYAFKSSPQEAPVDFSPGGPRGDPLLARAAPLAPASPAGNVSVDSGVLDVSGGSSSSESLGLPSAELFRSDEDLSGADLAAPMAPARLPSIESAFSRVGEAFRGPEDTEPPPAHASEPPPPLCRTVPIVRYAKNGHLRVVLHALPAAVDAPPVAACARKPPVRPRVPVRRRHGLPRPVPDHQPARKPPHARRLGPQPPHAAHAQLPARICVEIRGAPTDGGHERRPGAGVPPRGPPLPFCLLASQPLKPWSQLRHPFLALVAAIGVNVIGNGGCPRTGPGSRGGRARSQRVHEKLSREEYKKSACDRERQRMRDMNSAYDVLRDRLPFSKPPGKKCSKMDSLSGRDRFPSKLETLRLAIRYIRHLVNLLSVPAGSIYPDYDPPPYNVSSVPTNLRLQHRIYSHPPSTAPADSHAPASIALYTSAAHGLEGLEYQYMPQGLTTSTLSHADYLRDSIWQSETPLADYQY</sequence>
<name>A0A3R7LUY4_PENVA</name>
<dbReference type="InterPro" id="IPR011598">
    <property type="entry name" value="bHLH_dom"/>
</dbReference>
<dbReference type="PROSITE" id="PS50888">
    <property type="entry name" value="BHLH"/>
    <property type="match status" value="1"/>
</dbReference>
<feature type="compositionally biased region" description="Low complexity" evidence="6">
    <location>
        <begin position="125"/>
        <end position="176"/>
    </location>
</feature>
<evidence type="ECO:0000313" key="9">
    <source>
        <dbReference type="Proteomes" id="UP000283509"/>
    </source>
</evidence>
<dbReference type="Pfam" id="PF00010">
    <property type="entry name" value="HLH"/>
    <property type="match status" value="1"/>
</dbReference>
<feature type="compositionally biased region" description="Low complexity" evidence="6">
    <location>
        <begin position="1"/>
        <end position="16"/>
    </location>
</feature>
<feature type="region of interest" description="Disordered" evidence="6">
    <location>
        <begin position="369"/>
        <end position="389"/>
    </location>
</feature>
<dbReference type="GO" id="GO:0001707">
    <property type="term" value="P:mesoderm formation"/>
    <property type="evidence" value="ECO:0007669"/>
    <property type="project" value="TreeGrafter"/>
</dbReference>
<dbReference type="SUPFAM" id="SSF47459">
    <property type="entry name" value="HLH, helix-loop-helix DNA-binding domain"/>
    <property type="match status" value="1"/>
</dbReference>
<keyword evidence="5" id="KW-0539">Nucleus</keyword>
<proteinExistence type="predicted"/>
<feature type="compositionally biased region" description="Basic residues" evidence="6">
    <location>
        <begin position="430"/>
        <end position="442"/>
    </location>
</feature>
<gene>
    <name evidence="8" type="ORF">C7M84_016953</name>
</gene>
<evidence type="ECO:0000256" key="1">
    <source>
        <dbReference type="ARBA" id="ARBA00022473"/>
    </source>
</evidence>
<dbReference type="PANTHER" id="PTHR20937">
    <property type="entry name" value="IP14615P"/>
    <property type="match status" value="1"/>
</dbReference>
<evidence type="ECO:0000256" key="4">
    <source>
        <dbReference type="ARBA" id="ARBA00023163"/>
    </source>
</evidence>
<reference evidence="8 9" key="2">
    <citation type="submission" date="2019-01" db="EMBL/GenBank/DDBJ databases">
        <title>The decoding of complex shrimp genome reveals the adaptation for benthos swimmer, frequently molting mechanism and breeding impact on genome.</title>
        <authorList>
            <person name="Sun Y."/>
            <person name="Gao Y."/>
            <person name="Yu Y."/>
        </authorList>
    </citation>
    <scope>NUCLEOTIDE SEQUENCE [LARGE SCALE GENOMIC DNA]</scope>
    <source>
        <tissue evidence="8">Muscle</tissue>
    </source>
</reference>
<dbReference type="InterPro" id="IPR036638">
    <property type="entry name" value="HLH_DNA-bd_sf"/>
</dbReference>
<comment type="caution">
    <text evidence="8">The sequence shown here is derived from an EMBL/GenBank/DDBJ whole genome shotgun (WGS) entry which is preliminary data.</text>
</comment>
<keyword evidence="3" id="KW-0238">DNA-binding</keyword>
<evidence type="ECO:0000256" key="2">
    <source>
        <dbReference type="ARBA" id="ARBA00023015"/>
    </source>
</evidence>
<evidence type="ECO:0000256" key="3">
    <source>
        <dbReference type="ARBA" id="ARBA00023125"/>
    </source>
</evidence>
<dbReference type="OrthoDB" id="9946827at2759"/>
<dbReference type="AlphaFoldDB" id="A0A3R7LUY4"/>
<keyword evidence="4" id="KW-0804">Transcription</keyword>
<evidence type="ECO:0000259" key="7">
    <source>
        <dbReference type="PROSITE" id="PS50888"/>
    </source>
</evidence>
<dbReference type="Proteomes" id="UP000283509">
    <property type="component" value="Unassembled WGS sequence"/>
</dbReference>
<dbReference type="GO" id="GO:0046983">
    <property type="term" value="F:protein dimerization activity"/>
    <property type="evidence" value="ECO:0007669"/>
    <property type="project" value="InterPro"/>
</dbReference>
<dbReference type="EMBL" id="QCYY01003145">
    <property type="protein sequence ID" value="ROT65092.1"/>
    <property type="molecule type" value="Genomic_DNA"/>
</dbReference>
<dbReference type="GO" id="GO:0000978">
    <property type="term" value="F:RNA polymerase II cis-regulatory region sequence-specific DNA binding"/>
    <property type="evidence" value="ECO:0007669"/>
    <property type="project" value="TreeGrafter"/>
</dbReference>
<dbReference type="GO" id="GO:0000981">
    <property type="term" value="F:DNA-binding transcription factor activity, RNA polymerase II-specific"/>
    <property type="evidence" value="ECO:0007669"/>
    <property type="project" value="TreeGrafter"/>
</dbReference>
<feature type="domain" description="BHLH" evidence="7">
    <location>
        <begin position="567"/>
        <end position="633"/>
    </location>
</feature>